<dbReference type="RefSeq" id="WP_139078945.1">
    <property type="nucleotide sequence ID" value="NZ_VDFU01000048.1"/>
</dbReference>
<dbReference type="EMBL" id="VDFU01000048">
    <property type="protein sequence ID" value="TNC45265.1"/>
    <property type="molecule type" value="Genomic_DNA"/>
</dbReference>
<proteinExistence type="predicted"/>
<comment type="caution">
    <text evidence="1">The sequence shown here is derived from an EMBL/GenBank/DDBJ whole genome shotgun (WGS) entry which is preliminary data.</text>
</comment>
<dbReference type="Proteomes" id="UP000305887">
    <property type="component" value="Unassembled WGS sequence"/>
</dbReference>
<organism evidence="1 2">
    <name type="scientific">Rubellimicrobium rubrum</name>
    <dbReference type="NCBI Taxonomy" id="2585369"/>
    <lineage>
        <taxon>Bacteria</taxon>
        <taxon>Pseudomonadati</taxon>
        <taxon>Pseudomonadota</taxon>
        <taxon>Alphaproteobacteria</taxon>
        <taxon>Rhodobacterales</taxon>
        <taxon>Roseobacteraceae</taxon>
        <taxon>Rubellimicrobium</taxon>
    </lineage>
</organism>
<evidence type="ECO:0000313" key="2">
    <source>
        <dbReference type="Proteomes" id="UP000305887"/>
    </source>
</evidence>
<accession>A0A5C4MKE6</accession>
<reference evidence="1 2" key="1">
    <citation type="submission" date="2019-06" db="EMBL/GenBank/DDBJ databases">
        <title>YIM 131921 draft genome.</title>
        <authorList>
            <person name="Jiang L."/>
        </authorList>
    </citation>
    <scope>NUCLEOTIDE SEQUENCE [LARGE SCALE GENOMIC DNA]</scope>
    <source>
        <strain evidence="1 2">YIM 131921</strain>
    </source>
</reference>
<keyword evidence="2" id="KW-1185">Reference proteome</keyword>
<gene>
    <name evidence="1" type="ORF">FHG66_20150</name>
</gene>
<protein>
    <submittedName>
        <fullName evidence="1">Uncharacterized protein</fullName>
    </submittedName>
</protein>
<dbReference type="AlphaFoldDB" id="A0A5C4MKE6"/>
<sequence>MTTNHFLPEHVYDRLALELEALAVQQGARGPLDPVGWAMEFLSLAGVWPDSVKPTVTPETGPAVPASPAGA</sequence>
<evidence type="ECO:0000313" key="1">
    <source>
        <dbReference type="EMBL" id="TNC45265.1"/>
    </source>
</evidence>
<name>A0A5C4MKE6_9RHOB</name>